<evidence type="ECO:0000256" key="4">
    <source>
        <dbReference type="ARBA" id="ARBA00035171"/>
    </source>
</evidence>
<dbReference type="EMBL" id="MHPP01000006">
    <property type="protein sequence ID" value="OGZ85064.1"/>
    <property type="molecule type" value="Genomic_DNA"/>
</dbReference>
<dbReference type="Pfam" id="PF01245">
    <property type="entry name" value="Ribosomal_L19"/>
    <property type="match status" value="1"/>
</dbReference>
<keyword evidence="2 5" id="KW-0689">Ribosomal protein</keyword>
<evidence type="ECO:0000256" key="3">
    <source>
        <dbReference type="ARBA" id="ARBA00023274"/>
    </source>
</evidence>
<evidence type="ECO:0000256" key="7">
    <source>
        <dbReference type="SAM" id="MobiDB-lite"/>
    </source>
</evidence>
<evidence type="ECO:0000256" key="5">
    <source>
        <dbReference type="HAMAP-Rule" id="MF_00402"/>
    </source>
</evidence>
<dbReference type="InterPro" id="IPR008991">
    <property type="entry name" value="Translation_prot_SH3-like_sf"/>
</dbReference>
<dbReference type="STRING" id="1802229.A2401_03085"/>
<evidence type="ECO:0000313" key="8">
    <source>
        <dbReference type="EMBL" id="OGZ85064.1"/>
    </source>
</evidence>
<feature type="compositionally biased region" description="Basic and acidic residues" evidence="7">
    <location>
        <begin position="145"/>
        <end position="164"/>
    </location>
</feature>
<name>A0A1G2JD81_9BACT</name>
<feature type="region of interest" description="Disordered" evidence="7">
    <location>
        <begin position="129"/>
        <end position="164"/>
    </location>
</feature>
<dbReference type="PANTHER" id="PTHR15680:SF9">
    <property type="entry name" value="LARGE RIBOSOMAL SUBUNIT PROTEIN BL19M"/>
    <property type="match status" value="1"/>
</dbReference>
<accession>A0A1G2JD81</accession>
<dbReference type="InterPro" id="IPR018257">
    <property type="entry name" value="Ribosomal_bL19_CS"/>
</dbReference>
<gene>
    <name evidence="5" type="primary">rplS</name>
    <name evidence="8" type="ORF">A2401_03085</name>
</gene>
<evidence type="ECO:0000256" key="1">
    <source>
        <dbReference type="ARBA" id="ARBA00005781"/>
    </source>
</evidence>
<evidence type="ECO:0000256" key="6">
    <source>
        <dbReference type="RuleBase" id="RU000559"/>
    </source>
</evidence>
<comment type="caution">
    <text evidence="8">The sequence shown here is derived from an EMBL/GenBank/DDBJ whole genome shotgun (WGS) entry which is preliminary data.</text>
</comment>
<dbReference type="SUPFAM" id="SSF50104">
    <property type="entry name" value="Translation proteins SH3-like domain"/>
    <property type="match status" value="1"/>
</dbReference>
<dbReference type="NCBIfam" id="TIGR01024">
    <property type="entry name" value="rplS_bact"/>
    <property type="match status" value="1"/>
</dbReference>
<evidence type="ECO:0000256" key="2">
    <source>
        <dbReference type="ARBA" id="ARBA00022980"/>
    </source>
</evidence>
<dbReference type="Proteomes" id="UP000177751">
    <property type="component" value="Unassembled WGS sequence"/>
</dbReference>
<proteinExistence type="inferred from homology"/>
<sequence>MTTLLEKFNKEQEKKLPDLRPGDTIKVHQKIKEGDPSTGSGQVKERIQIFEGVVLAKKHGKGISATITVRKVVDGVGVERVYPIHSTAIEKFEVIKHGKVRRAKLYYLRTAKGKKARLKNKEFADVITDEPKEVAASEEASLAPEGREETPVAETEKPAEDSKN</sequence>
<dbReference type="GO" id="GO:0006412">
    <property type="term" value="P:translation"/>
    <property type="evidence" value="ECO:0007669"/>
    <property type="project" value="UniProtKB-UniRule"/>
</dbReference>
<dbReference type="PROSITE" id="PS01015">
    <property type="entry name" value="RIBOSOMAL_L19"/>
    <property type="match status" value="1"/>
</dbReference>
<dbReference type="InterPro" id="IPR001857">
    <property type="entry name" value="Ribosomal_bL19"/>
</dbReference>
<dbReference type="Gene3D" id="2.30.30.790">
    <property type="match status" value="1"/>
</dbReference>
<dbReference type="AlphaFoldDB" id="A0A1G2JD81"/>
<dbReference type="HAMAP" id="MF_00402">
    <property type="entry name" value="Ribosomal_bL19"/>
    <property type="match status" value="1"/>
</dbReference>
<dbReference type="InterPro" id="IPR038657">
    <property type="entry name" value="Ribosomal_bL19_sf"/>
</dbReference>
<protein>
    <recommendedName>
        <fullName evidence="4 5">Large ribosomal subunit protein bL19</fullName>
    </recommendedName>
</protein>
<organism evidence="8 9">
    <name type="scientific">Candidatus Staskawiczbacteria bacterium RIFOXYC1_FULL_38_18</name>
    <dbReference type="NCBI Taxonomy" id="1802229"/>
    <lineage>
        <taxon>Bacteria</taxon>
        <taxon>Candidatus Staskawicziibacteriota</taxon>
    </lineage>
</organism>
<dbReference type="GO" id="GO:0022625">
    <property type="term" value="C:cytosolic large ribosomal subunit"/>
    <property type="evidence" value="ECO:0007669"/>
    <property type="project" value="TreeGrafter"/>
</dbReference>
<reference evidence="8 9" key="1">
    <citation type="journal article" date="2016" name="Nat. Commun.">
        <title>Thousands of microbial genomes shed light on interconnected biogeochemical processes in an aquifer system.</title>
        <authorList>
            <person name="Anantharaman K."/>
            <person name="Brown C.T."/>
            <person name="Hug L.A."/>
            <person name="Sharon I."/>
            <person name="Castelle C.J."/>
            <person name="Probst A.J."/>
            <person name="Thomas B.C."/>
            <person name="Singh A."/>
            <person name="Wilkins M.J."/>
            <person name="Karaoz U."/>
            <person name="Brodie E.L."/>
            <person name="Williams K.H."/>
            <person name="Hubbard S.S."/>
            <person name="Banfield J.F."/>
        </authorList>
    </citation>
    <scope>NUCLEOTIDE SEQUENCE [LARGE SCALE GENOMIC DNA]</scope>
</reference>
<keyword evidence="3 5" id="KW-0687">Ribonucleoprotein</keyword>
<dbReference type="GO" id="GO:0003735">
    <property type="term" value="F:structural constituent of ribosome"/>
    <property type="evidence" value="ECO:0007669"/>
    <property type="project" value="InterPro"/>
</dbReference>
<evidence type="ECO:0000313" key="9">
    <source>
        <dbReference type="Proteomes" id="UP000177751"/>
    </source>
</evidence>
<comment type="similarity">
    <text evidence="1 5 6">Belongs to the bacterial ribosomal protein bL19 family.</text>
</comment>
<comment type="function">
    <text evidence="5 6">This protein is located at the 30S-50S ribosomal subunit interface and may play a role in the structure and function of the aminoacyl-tRNA binding site.</text>
</comment>
<dbReference type="PANTHER" id="PTHR15680">
    <property type="entry name" value="RIBOSOMAL PROTEIN L19"/>
    <property type="match status" value="1"/>
</dbReference>
<dbReference type="PRINTS" id="PR00061">
    <property type="entry name" value="RIBOSOMALL19"/>
</dbReference>